<dbReference type="NCBIfam" id="NF009206">
    <property type="entry name" value="PRK12555.1"/>
    <property type="match status" value="1"/>
</dbReference>
<protein>
    <recommendedName>
        <fullName evidence="5">Protein-glutamate methylesterase/protein-glutamine glutaminase</fullName>
        <ecNumber evidence="5">3.1.1.61</ecNumber>
        <ecNumber evidence="5">3.5.1.44</ecNumber>
    </recommendedName>
</protein>
<sequence>MAERKPIRVLVVDDSALMRRLITSILSSDPEIEVVGAVNDPFAAREKIKELNPDVITLDVEMPRMDGIAFLEKIMSLRPMPVVMFSSLTREGADVTLRALELGAVDFLTKPDGALQIGLAERQAEIIAKVKAAARSRVRQMPLPSKPAVRCGPYPPERIIAIGASTGGVEAINHILRAMPADSPGIVITLHMPPKFTASFARRLDDVCAVKVKEAETGDVVLPGHAYIAPGHAHLRIKRSATHYVCIVDGDDRVNGHCPSVDTLFFSVAEKAGPEAIGVILTGMGRDGADGLLAMRKIGARTLGQDEASCVVYGMPKVAFQRGAVEAEIALSDMAGQIMALLSGEGRRKRAAAAQPHGISSNSRDAK</sequence>
<comment type="subcellular location">
    <subcellularLocation>
        <location evidence="5">Cytoplasm</location>
    </subcellularLocation>
</comment>
<dbReference type="GO" id="GO:0006935">
    <property type="term" value="P:chemotaxis"/>
    <property type="evidence" value="ECO:0007669"/>
    <property type="project" value="UniProtKB-UniRule"/>
</dbReference>
<dbReference type="EMBL" id="JAEMUK010000002">
    <property type="protein sequence ID" value="MBJ7541976.1"/>
    <property type="molecule type" value="Genomic_DNA"/>
</dbReference>
<comment type="function">
    <text evidence="5">Involved in chemotaxis. Part of a chemotaxis signal transduction system that modulates chemotaxis in response to various stimuli. Catalyzes the demethylation of specific methylglutamate residues introduced into the chemoreceptors (methyl-accepting chemotaxis proteins or MCP) by CheR. Also mediates the irreversible deamidation of specific glutamine residues to glutamic acid.</text>
</comment>
<dbReference type="EC" id="3.1.1.61" evidence="5"/>
<dbReference type="AlphaFoldDB" id="A0A8I1KIN7"/>
<keyword evidence="5 7" id="KW-0597">Phosphoprotein</keyword>
<evidence type="ECO:0000259" key="9">
    <source>
        <dbReference type="PROSITE" id="PS50122"/>
    </source>
</evidence>
<name>A0A8I1KIN7_9HYPH</name>
<evidence type="ECO:0000256" key="6">
    <source>
        <dbReference type="PROSITE-ProRule" id="PRU00050"/>
    </source>
</evidence>
<comment type="catalytic activity">
    <reaction evidence="5">
        <text>L-glutaminyl-[protein] + H2O = L-glutamyl-[protein] + NH4(+)</text>
        <dbReference type="Rhea" id="RHEA:16441"/>
        <dbReference type="Rhea" id="RHEA-COMP:10207"/>
        <dbReference type="Rhea" id="RHEA-COMP:10208"/>
        <dbReference type="ChEBI" id="CHEBI:15377"/>
        <dbReference type="ChEBI" id="CHEBI:28938"/>
        <dbReference type="ChEBI" id="CHEBI:29973"/>
        <dbReference type="ChEBI" id="CHEBI:30011"/>
        <dbReference type="EC" id="3.5.1.44"/>
    </reaction>
</comment>
<feature type="modified residue" description="4-aspartylphosphate" evidence="5 7">
    <location>
        <position position="59"/>
    </location>
</feature>
<comment type="PTM">
    <text evidence="5">Phosphorylated by CheA. Phosphorylation of the N-terminal regulatory domain activates the methylesterase activity.</text>
</comment>
<feature type="domain" description="CheB-type methylesterase" evidence="9">
    <location>
        <begin position="153"/>
        <end position="345"/>
    </location>
</feature>
<dbReference type="NCBIfam" id="NF001965">
    <property type="entry name" value="PRK00742.1"/>
    <property type="match status" value="1"/>
</dbReference>
<evidence type="ECO:0000256" key="5">
    <source>
        <dbReference type="HAMAP-Rule" id="MF_00099"/>
    </source>
</evidence>
<dbReference type="GO" id="GO:0000156">
    <property type="term" value="F:phosphorelay response regulator activity"/>
    <property type="evidence" value="ECO:0007669"/>
    <property type="project" value="InterPro"/>
</dbReference>
<accession>A0A8I1KIN7</accession>
<evidence type="ECO:0000256" key="2">
    <source>
        <dbReference type="ARBA" id="ARBA00022500"/>
    </source>
</evidence>
<organism evidence="10 11">
    <name type="scientific">Rhodomicrobium udaipurense</name>
    <dbReference type="NCBI Taxonomy" id="1202716"/>
    <lineage>
        <taxon>Bacteria</taxon>
        <taxon>Pseudomonadati</taxon>
        <taxon>Pseudomonadota</taxon>
        <taxon>Alphaproteobacteria</taxon>
        <taxon>Hyphomicrobiales</taxon>
        <taxon>Hyphomicrobiaceae</taxon>
        <taxon>Rhodomicrobium</taxon>
    </lineage>
</organism>
<dbReference type="InterPro" id="IPR035909">
    <property type="entry name" value="CheB_C"/>
</dbReference>
<dbReference type="EC" id="3.5.1.44" evidence="5"/>
<keyword evidence="3 5" id="KW-0378">Hydrolase</keyword>
<dbReference type="InterPro" id="IPR000673">
    <property type="entry name" value="Sig_transdc_resp-reg_Me-estase"/>
</dbReference>
<dbReference type="GO" id="GO:0050568">
    <property type="term" value="F:protein-glutamine glutaminase activity"/>
    <property type="evidence" value="ECO:0007669"/>
    <property type="project" value="UniProtKB-UniRule"/>
</dbReference>
<dbReference type="InterPro" id="IPR011006">
    <property type="entry name" value="CheY-like_superfamily"/>
</dbReference>
<dbReference type="InterPro" id="IPR001789">
    <property type="entry name" value="Sig_transdc_resp-reg_receiver"/>
</dbReference>
<gene>
    <name evidence="5" type="primary">cheB</name>
    <name evidence="10" type="ORF">JDN41_00200</name>
</gene>
<dbReference type="Gene3D" id="3.40.50.2300">
    <property type="match status" value="1"/>
</dbReference>
<dbReference type="InterPro" id="IPR008248">
    <property type="entry name" value="CheB-like"/>
</dbReference>
<keyword evidence="1 5" id="KW-0963">Cytoplasm</keyword>
<keyword evidence="2 5" id="KW-0145">Chemotaxis</keyword>
<comment type="catalytic activity">
    <reaction evidence="4 5">
        <text>[protein]-L-glutamate 5-O-methyl ester + H2O = L-glutamyl-[protein] + methanol + H(+)</text>
        <dbReference type="Rhea" id="RHEA:23236"/>
        <dbReference type="Rhea" id="RHEA-COMP:10208"/>
        <dbReference type="Rhea" id="RHEA-COMP:10311"/>
        <dbReference type="ChEBI" id="CHEBI:15377"/>
        <dbReference type="ChEBI" id="CHEBI:15378"/>
        <dbReference type="ChEBI" id="CHEBI:17790"/>
        <dbReference type="ChEBI" id="CHEBI:29973"/>
        <dbReference type="ChEBI" id="CHEBI:82795"/>
        <dbReference type="EC" id="3.1.1.61"/>
    </reaction>
</comment>
<dbReference type="GO" id="GO:0005737">
    <property type="term" value="C:cytoplasm"/>
    <property type="evidence" value="ECO:0007669"/>
    <property type="project" value="UniProtKB-SubCell"/>
</dbReference>
<dbReference type="CDD" id="cd16432">
    <property type="entry name" value="CheB_Rec"/>
    <property type="match status" value="1"/>
</dbReference>
<evidence type="ECO:0000256" key="3">
    <source>
        <dbReference type="ARBA" id="ARBA00022801"/>
    </source>
</evidence>
<dbReference type="HAMAP" id="MF_00099">
    <property type="entry name" value="CheB_chemtxs"/>
    <property type="match status" value="1"/>
</dbReference>
<dbReference type="PANTHER" id="PTHR42872:SF6">
    <property type="entry name" value="PROTEIN-GLUTAMATE METHYLESTERASE_PROTEIN-GLUTAMINE GLUTAMINASE"/>
    <property type="match status" value="1"/>
</dbReference>
<reference evidence="10 11" key="1">
    <citation type="submission" date="2020-12" db="EMBL/GenBank/DDBJ databases">
        <title>Revised draft genomes of Rhodomicrobium vannielii ATCC 17100 and Rhodomicrobium udaipurense JA643.</title>
        <authorList>
            <person name="Conners E.M."/>
            <person name="Davenport E.J."/>
            <person name="Bose A."/>
        </authorList>
    </citation>
    <scope>NUCLEOTIDE SEQUENCE [LARGE SCALE GENOMIC DNA]</scope>
    <source>
        <strain evidence="10 11">JA643</strain>
    </source>
</reference>
<dbReference type="Pfam" id="PF00072">
    <property type="entry name" value="Response_reg"/>
    <property type="match status" value="1"/>
</dbReference>
<dbReference type="PROSITE" id="PS50110">
    <property type="entry name" value="RESPONSE_REGULATORY"/>
    <property type="match status" value="1"/>
</dbReference>
<comment type="caution">
    <text evidence="10">The sequence shown here is derived from an EMBL/GenBank/DDBJ whole genome shotgun (WGS) entry which is preliminary data.</text>
</comment>
<evidence type="ECO:0000256" key="4">
    <source>
        <dbReference type="ARBA" id="ARBA00048267"/>
    </source>
</evidence>
<evidence type="ECO:0000313" key="10">
    <source>
        <dbReference type="EMBL" id="MBJ7541976.1"/>
    </source>
</evidence>
<evidence type="ECO:0000256" key="7">
    <source>
        <dbReference type="PROSITE-ProRule" id="PRU00169"/>
    </source>
</evidence>
<feature type="active site" evidence="5 6">
    <location>
        <position position="165"/>
    </location>
</feature>
<dbReference type="PANTHER" id="PTHR42872">
    <property type="entry name" value="PROTEIN-GLUTAMATE METHYLESTERASE/PROTEIN-GLUTAMINE GLUTAMINASE"/>
    <property type="match status" value="1"/>
</dbReference>
<feature type="active site" evidence="5 6">
    <location>
        <position position="191"/>
    </location>
</feature>
<dbReference type="RefSeq" id="WP_037240318.1">
    <property type="nucleotide sequence ID" value="NZ_JAEMUK010000002.1"/>
</dbReference>
<dbReference type="Gene3D" id="3.40.50.180">
    <property type="entry name" value="Methylesterase CheB, C-terminal domain"/>
    <property type="match status" value="1"/>
</dbReference>
<dbReference type="SUPFAM" id="SSF52172">
    <property type="entry name" value="CheY-like"/>
    <property type="match status" value="1"/>
</dbReference>
<feature type="domain" description="Response regulatory" evidence="8">
    <location>
        <begin position="8"/>
        <end position="125"/>
    </location>
</feature>
<dbReference type="CDD" id="cd17541">
    <property type="entry name" value="REC_CheB-like"/>
    <property type="match status" value="1"/>
</dbReference>
<comment type="similarity">
    <text evidence="5">Belongs to the CheB family.</text>
</comment>
<comment type="domain">
    <text evidence="5">Contains a C-terminal catalytic domain, and an N-terminal region which modulates catalytic activity.</text>
</comment>
<feature type="active site" evidence="5 6">
    <location>
        <position position="287"/>
    </location>
</feature>
<dbReference type="PROSITE" id="PS50122">
    <property type="entry name" value="CHEB"/>
    <property type="match status" value="1"/>
</dbReference>
<dbReference type="SUPFAM" id="SSF52738">
    <property type="entry name" value="Methylesterase CheB, C-terminal domain"/>
    <property type="match status" value="1"/>
</dbReference>
<dbReference type="SMART" id="SM00448">
    <property type="entry name" value="REC"/>
    <property type="match status" value="1"/>
</dbReference>
<dbReference type="Pfam" id="PF01339">
    <property type="entry name" value="CheB_methylest"/>
    <property type="match status" value="1"/>
</dbReference>
<evidence type="ECO:0000313" key="11">
    <source>
        <dbReference type="Proteomes" id="UP000623250"/>
    </source>
</evidence>
<dbReference type="PIRSF" id="PIRSF000876">
    <property type="entry name" value="RR_chemtxs_CheB"/>
    <property type="match status" value="1"/>
</dbReference>
<proteinExistence type="inferred from homology"/>
<dbReference type="Proteomes" id="UP000623250">
    <property type="component" value="Unassembled WGS sequence"/>
</dbReference>
<keyword evidence="11" id="KW-1185">Reference proteome</keyword>
<dbReference type="GO" id="GO:0008984">
    <property type="term" value="F:protein-glutamate methylesterase activity"/>
    <property type="evidence" value="ECO:0007669"/>
    <property type="project" value="UniProtKB-UniRule"/>
</dbReference>
<evidence type="ECO:0000259" key="8">
    <source>
        <dbReference type="PROSITE" id="PS50110"/>
    </source>
</evidence>
<evidence type="ECO:0000256" key="1">
    <source>
        <dbReference type="ARBA" id="ARBA00022490"/>
    </source>
</evidence>